<accession>A0ACC0BL70</accession>
<dbReference type="EMBL" id="CM044703">
    <property type="protein sequence ID" value="KAI5673430.1"/>
    <property type="molecule type" value="Genomic_DNA"/>
</dbReference>
<dbReference type="Proteomes" id="UP001060085">
    <property type="component" value="Linkage Group LG03"/>
</dbReference>
<evidence type="ECO:0000313" key="1">
    <source>
        <dbReference type="EMBL" id="KAI5673430.1"/>
    </source>
</evidence>
<reference evidence="2" key="1">
    <citation type="journal article" date="2023" name="Nat. Plants">
        <title>Single-cell RNA sequencing provides a high-resolution roadmap for understanding the multicellular compartmentation of specialized metabolism.</title>
        <authorList>
            <person name="Sun S."/>
            <person name="Shen X."/>
            <person name="Li Y."/>
            <person name="Li Y."/>
            <person name="Wang S."/>
            <person name="Li R."/>
            <person name="Zhang H."/>
            <person name="Shen G."/>
            <person name="Guo B."/>
            <person name="Wei J."/>
            <person name="Xu J."/>
            <person name="St-Pierre B."/>
            <person name="Chen S."/>
            <person name="Sun C."/>
        </authorList>
    </citation>
    <scope>NUCLEOTIDE SEQUENCE [LARGE SCALE GENOMIC DNA]</scope>
</reference>
<proteinExistence type="predicted"/>
<name>A0ACC0BL70_CATRO</name>
<keyword evidence="2" id="KW-1185">Reference proteome</keyword>
<sequence length="205" mass="23486">MERGTDDIVALRLRKKPPSTPILLRLLLAPRRGLLLFVAAWRRKHPVTVKSAAWTTAVGALRDQLGISITKTSIMSRMKTWEKHYKTLQPLLAKDSDLVVTWDSSKGRIQVNNEFLEEYVDGKYGTKRKLTSTQTLYKVLGSIADSLDKYQNYESAKATTQMVLDEVNKVVNLDDFQILKVVDLLMNDQRKFETFVGLPNYLKRQ</sequence>
<protein>
    <submittedName>
        <fullName evidence="1">Uncharacterized protein</fullName>
    </submittedName>
</protein>
<organism evidence="1 2">
    <name type="scientific">Catharanthus roseus</name>
    <name type="common">Madagascar periwinkle</name>
    <name type="synonym">Vinca rosea</name>
    <dbReference type="NCBI Taxonomy" id="4058"/>
    <lineage>
        <taxon>Eukaryota</taxon>
        <taxon>Viridiplantae</taxon>
        <taxon>Streptophyta</taxon>
        <taxon>Embryophyta</taxon>
        <taxon>Tracheophyta</taxon>
        <taxon>Spermatophyta</taxon>
        <taxon>Magnoliopsida</taxon>
        <taxon>eudicotyledons</taxon>
        <taxon>Gunneridae</taxon>
        <taxon>Pentapetalae</taxon>
        <taxon>asterids</taxon>
        <taxon>lamiids</taxon>
        <taxon>Gentianales</taxon>
        <taxon>Apocynaceae</taxon>
        <taxon>Rauvolfioideae</taxon>
        <taxon>Vinceae</taxon>
        <taxon>Catharanthinae</taxon>
        <taxon>Catharanthus</taxon>
    </lineage>
</organism>
<comment type="caution">
    <text evidence="1">The sequence shown here is derived from an EMBL/GenBank/DDBJ whole genome shotgun (WGS) entry which is preliminary data.</text>
</comment>
<gene>
    <name evidence="1" type="ORF">M9H77_13794</name>
</gene>
<evidence type="ECO:0000313" key="2">
    <source>
        <dbReference type="Proteomes" id="UP001060085"/>
    </source>
</evidence>